<comment type="caution">
    <text evidence="1">The sequence shown here is derived from an EMBL/GenBank/DDBJ whole genome shotgun (WGS) entry which is preliminary data.</text>
</comment>
<sequence length="59" mass="6973">KMQTSFEILSHLQELFGENSRLARYEISKQLFIMKMHEGQDVGEHVHTMIRLIEQLDVS</sequence>
<organism evidence="1 2">
    <name type="scientific">Hevea brasiliensis</name>
    <name type="common">Para rubber tree</name>
    <name type="synonym">Siphonia brasiliensis</name>
    <dbReference type="NCBI Taxonomy" id="3981"/>
    <lineage>
        <taxon>Eukaryota</taxon>
        <taxon>Viridiplantae</taxon>
        <taxon>Streptophyta</taxon>
        <taxon>Embryophyta</taxon>
        <taxon>Tracheophyta</taxon>
        <taxon>Spermatophyta</taxon>
        <taxon>Magnoliopsida</taxon>
        <taxon>eudicotyledons</taxon>
        <taxon>Gunneridae</taxon>
        <taxon>Pentapetalae</taxon>
        <taxon>rosids</taxon>
        <taxon>fabids</taxon>
        <taxon>Malpighiales</taxon>
        <taxon>Euphorbiaceae</taxon>
        <taxon>Crotonoideae</taxon>
        <taxon>Micrandreae</taxon>
        <taxon>Hevea</taxon>
    </lineage>
</organism>
<feature type="non-terminal residue" evidence="1">
    <location>
        <position position="1"/>
    </location>
</feature>
<keyword evidence="2" id="KW-1185">Reference proteome</keyword>
<gene>
    <name evidence="1" type="ORF">P3X46_002486</name>
</gene>
<reference evidence="1" key="1">
    <citation type="journal article" date="2023" name="Plant Biotechnol. J.">
        <title>Chromosome-level wild Hevea brasiliensis genome provides new tools for genomic-assisted breeding and valuable loci to elevate rubber yield.</title>
        <authorList>
            <person name="Cheng H."/>
            <person name="Song X."/>
            <person name="Hu Y."/>
            <person name="Wu T."/>
            <person name="Yang Q."/>
            <person name="An Z."/>
            <person name="Feng S."/>
            <person name="Deng Z."/>
            <person name="Wu W."/>
            <person name="Zeng X."/>
            <person name="Tu M."/>
            <person name="Wang X."/>
            <person name="Huang H."/>
        </authorList>
    </citation>
    <scope>NUCLEOTIDE SEQUENCE</scope>
    <source>
        <strain evidence="1">MT/VB/25A 57/8</strain>
    </source>
</reference>
<dbReference type="EMBL" id="JARPOI010000002">
    <property type="protein sequence ID" value="KAJ9186983.1"/>
    <property type="molecule type" value="Genomic_DNA"/>
</dbReference>
<feature type="non-terminal residue" evidence="1">
    <location>
        <position position="59"/>
    </location>
</feature>
<evidence type="ECO:0000313" key="1">
    <source>
        <dbReference type="EMBL" id="KAJ9186983.1"/>
    </source>
</evidence>
<dbReference type="Proteomes" id="UP001174677">
    <property type="component" value="Chromosome 2"/>
</dbReference>
<evidence type="ECO:0000313" key="2">
    <source>
        <dbReference type="Proteomes" id="UP001174677"/>
    </source>
</evidence>
<proteinExistence type="predicted"/>
<name>A0ABQ9N6L1_HEVBR</name>
<accession>A0ABQ9N6L1</accession>
<protein>
    <submittedName>
        <fullName evidence="1">Uncharacterized protein</fullName>
    </submittedName>
</protein>